<keyword evidence="5" id="KW-1185">Reference proteome</keyword>
<keyword evidence="2" id="KW-0479">Metal-binding</keyword>
<evidence type="ECO:0000313" key="5">
    <source>
        <dbReference type="Proteomes" id="UP001140560"/>
    </source>
</evidence>
<keyword evidence="2" id="KW-0408">Iron</keyword>
<accession>A0A9W8Y6H6</accession>
<dbReference type="EMBL" id="JAPEUY010000012">
    <property type="protein sequence ID" value="KAJ4367267.1"/>
    <property type="molecule type" value="Genomic_DNA"/>
</dbReference>
<keyword evidence="2" id="KW-0560">Oxidoreductase</keyword>
<dbReference type="InterPro" id="IPR005123">
    <property type="entry name" value="Oxoglu/Fe-dep_dioxygenase_dom"/>
</dbReference>
<dbReference type="PRINTS" id="PR00682">
    <property type="entry name" value="IPNSYNTHASE"/>
</dbReference>
<organism evidence="4 5">
    <name type="scientific">Neocucurbitaria cava</name>
    <dbReference type="NCBI Taxonomy" id="798079"/>
    <lineage>
        <taxon>Eukaryota</taxon>
        <taxon>Fungi</taxon>
        <taxon>Dikarya</taxon>
        <taxon>Ascomycota</taxon>
        <taxon>Pezizomycotina</taxon>
        <taxon>Dothideomycetes</taxon>
        <taxon>Pleosporomycetidae</taxon>
        <taxon>Pleosporales</taxon>
        <taxon>Pleosporineae</taxon>
        <taxon>Cucurbitariaceae</taxon>
        <taxon>Neocucurbitaria</taxon>
    </lineage>
</organism>
<dbReference type="GO" id="GO:0046872">
    <property type="term" value="F:metal ion binding"/>
    <property type="evidence" value="ECO:0007669"/>
    <property type="project" value="UniProtKB-KW"/>
</dbReference>
<protein>
    <recommendedName>
        <fullName evidence="3">Fe2OG dioxygenase domain-containing protein</fullName>
    </recommendedName>
</protein>
<dbReference type="InterPro" id="IPR050231">
    <property type="entry name" value="Iron_ascorbate_oxido_reductase"/>
</dbReference>
<dbReference type="InterPro" id="IPR044861">
    <property type="entry name" value="IPNS-like_FE2OG_OXY"/>
</dbReference>
<dbReference type="Pfam" id="PF03171">
    <property type="entry name" value="2OG-FeII_Oxy"/>
    <property type="match status" value="1"/>
</dbReference>
<dbReference type="PANTHER" id="PTHR47990">
    <property type="entry name" value="2-OXOGLUTARATE (2OG) AND FE(II)-DEPENDENT OXYGENASE SUPERFAMILY PROTEIN-RELATED"/>
    <property type="match status" value="1"/>
</dbReference>
<dbReference type="Pfam" id="PF14226">
    <property type="entry name" value="DIOX_N"/>
    <property type="match status" value="1"/>
</dbReference>
<gene>
    <name evidence="4" type="ORF">N0V83_006848</name>
</gene>
<evidence type="ECO:0000256" key="2">
    <source>
        <dbReference type="RuleBase" id="RU003682"/>
    </source>
</evidence>
<proteinExistence type="inferred from homology"/>
<sequence length="379" mass="42286">MSYTGMYDKGDHIDTGIGGTRKINTAGKPSSGTFSSIPVIDLTDATSPSLDARKKVAQEVYEACVNVGFFYIKNHGVPDEAIASIKHEAKRFFHEQSEEDKMNLDISKNTEFYGYAPIKPKLENGRAKTRMFESINFGYEPSMDPGASTTEDNGPNFWPSEEKLPNFKANVGKYYSAVMDLSRQLLHMFALSLNLEETFLDKFCKKPGVLLKLNHYPAVVPDSSDSAGIHAHSDLESKRLRFTYQVELESLHSPPGFTILLQDDVKSLEVLSKDGHWIPADPIPGTFVVNIGDAMSMWTNNLFLSTIHRAYNKEGKVRYSVPFFFGADYDAVMETLPSCIDEMRPVKYKPITAGEYVRMKLNNTYPKAVGKVAAEVSVA</sequence>
<dbReference type="GO" id="GO:0016491">
    <property type="term" value="F:oxidoreductase activity"/>
    <property type="evidence" value="ECO:0007669"/>
    <property type="project" value="UniProtKB-KW"/>
</dbReference>
<dbReference type="Proteomes" id="UP001140560">
    <property type="component" value="Unassembled WGS sequence"/>
</dbReference>
<reference evidence="4" key="1">
    <citation type="submission" date="2022-10" db="EMBL/GenBank/DDBJ databases">
        <title>Tapping the CABI collections for fungal endophytes: first genome assemblies for Collariella, Neodidymelliopsis, Ascochyta clinopodiicola, Didymella pomorum, Didymosphaeria variabile, Neocosmospora piperis and Neocucurbitaria cava.</title>
        <authorList>
            <person name="Hill R."/>
        </authorList>
    </citation>
    <scope>NUCLEOTIDE SEQUENCE</scope>
    <source>
        <strain evidence="4">IMI 356814</strain>
    </source>
</reference>
<comment type="caution">
    <text evidence="4">The sequence shown here is derived from an EMBL/GenBank/DDBJ whole genome shotgun (WGS) entry which is preliminary data.</text>
</comment>
<evidence type="ECO:0000313" key="4">
    <source>
        <dbReference type="EMBL" id="KAJ4367267.1"/>
    </source>
</evidence>
<dbReference type="InterPro" id="IPR027443">
    <property type="entry name" value="IPNS-like_sf"/>
</dbReference>
<dbReference type="PROSITE" id="PS51471">
    <property type="entry name" value="FE2OG_OXY"/>
    <property type="match status" value="1"/>
</dbReference>
<evidence type="ECO:0000256" key="1">
    <source>
        <dbReference type="ARBA" id="ARBA00008056"/>
    </source>
</evidence>
<dbReference type="SUPFAM" id="SSF51197">
    <property type="entry name" value="Clavaminate synthase-like"/>
    <property type="match status" value="1"/>
</dbReference>
<dbReference type="Gene3D" id="2.60.120.330">
    <property type="entry name" value="B-lactam Antibiotic, Isopenicillin N Synthase, Chain"/>
    <property type="match status" value="1"/>
</dbReference>
<feature type="domain" description="Fe2OG dioxygenase" evidence="3">
    <location>
        <begin position="206"/>
        <end position="327"/>
    </location>
</feature>
<dbReference type="InterPro" id="IPR026992">
    <property type="entry name" value="DIOX_N"/>
</dbReference>
<dbReference type="GO" id="GO:0044283">
    <property type="term" value="P:small molecule biosynthetic process"/>
    <property type="evidence" value="ECO:0007669"/>
    <property type="project" value="UniProtKB-ARBA"/>
</dbReference>
<name>A0A9W8Y6H6_9PLEO</name>
<dbReference type="AlphaFoldDB" id="A0A9W8Y6H6"/>
<dbReference type="OrthoDB" id="288590at2759"/>
<evidence type="ECO:0000259" key="3">
    <source>
        <dbReference type="PROSITE" id="PS51471"/>
    </source>
</evidence>
<comment type="similarity">
    <text evidence="1 2">Belongs to the iron/ascorbate-dependent oxidoreductase family.</text>
</comment>